<name>A0A8J4Q996_9ROSI</name>
<dbReference type="EMBL" id="JRKL02010622">
    <property type="protein sequence ID" value="KAF3945920.1"/>
    <property type="molecule type" value="Genomic_DNA"/>
</dbReference>
<proteinExistence type="predicted"/>
<accession>A0A8J4Q996</accession>
<evidence type="ECO:0000313" key="2">
    <source>
        <dbReference type="Proteomes" id="UP000737018"/>
    </source>
</evidence>
<protein>
    <submittedName>
        <fullName evidence="1">Uncharacterized protein</fullName>
    </submittedName>
</protein>
<sequence length="120" mass="13821">MTLATCMWPCLGLDSMHMGLPWACQHAQWRFFVHAGTPKGDGDNIIPNSIKCIIGKTYIFQVKVTAYNFFVRKQNFTVTRVFEIEGNEQLQETTKRTKNGNEVSKETICTEVKKRTFLKK</sequence>
<dbReference type="Gene3D" id="2.40.50.140">
    <property type="entry name" value="Nucleic acid-binding proteins"/>
    <property type="match status" value="1"/>
</dbReference>
<dbReference type="InterPro" id="IPR012340">
    <property type="entry name" value="NA-bd_OB-fold"/>
</dbReference>
<comment type="caution">
    <text evidence="1">The sequence shown here is derived from an EMBL/GenBank/DDBJ whole genome shotgun (WGS) entry which is preliminary data.</text>
</comment>
<keyword evidence="2" id="KW-1185">Reference proteome</keyword>
<dbReference type="AlphaFoldDB" id="A0A8J4Q996"/>
<gene>
    <name evidence="1" type="ORF">CMV_027755</name>
</gene>
<evidence type="ECO:0000313" key="1">
    <source>
        <dbReference type="EMBL" id="KAF3945920.1"/>
    </source>
</evidence>
<dbReference type="OrthoDB" id="1113559at2759"/>
<organism evidence="1 2">
    <name type="scientific">Castanea mollissima</name>
    <name type="common">Chinese chestnut</name>
    <dbReference type="NCBI Taxonomy" id="60419"/>
    <lineage>
        <taxon>Eukaryota</taxon>
        <taxon>Viridiplantae</taxon>
        <taxon>Streptophyta</taxon>
        <taxon>Embryophyta</taxon>
        <taxon>Tracheophyta</taxon>
        <taxon>Spermatophyta</taxon>
        <taxon>Magnoliopsida</taxon>
        <taxon>eudicotyledons</taxon>
        <taxon>Gunneridae</taxon>
        <taxon>Pentapetalae</taxon>
        <taxon>rosids</taxon>
        <taxon>fabids</taxon>
        <taxon>Fagales</taxon>
        <taxon>Fagaceae</taxon>
        <taxon>Castanea</taxon>
    </lineage>
</organism>
<reference evidence="1" key="1">
    <citation type="submission" date="2020-03" db="EMBL/GenBank/DDBJ databases">
        <title>Castanea mollissima Vanexum genome sequencing.</title>
        <authorList>
            <person name="Staton M."/>
        </authorList>
    </citation>
    <scope>NUCLEOTIDE SEQUENCE</scope>
    <source>
        <tissue evidence="1">Leaf</tissue>
    </source>
</reference>
<dbReference type="Proteomes" id="UP000737018">
    <property type="component" value="Unassembled WGS sequence"/>
</dbReference>